<feature type="domain" description="AB hydrolase-1" evidence="1">
    <location>
        <begin position="52"/>
        <end position="283"/>
    </location>
</feature>
<sequence length="301" mass="32975">MQLPECVRDDDAGLFQLPDGRTLAYQEWGDPGGYPAFYFHGTPSCRLEGVFADGAARRHGFRLIAVDRPGFGRSTFQPRRRFLDWPADVCALADALGLTEFGAVGHSGAGPHLFACGALIAGLRLKFIGALGPWGPLVTPQIMRGLSATDRLYERLARLGSWPFHAAYVPLGWGARFAPGCFSRAVTTSLPETDPHHVGGEVFLRHFRAIQLEAFRQGGRGGAHETFLEYRPWGFGVEQVAVPTHIFQGDRDTFIPRVIGEYLARSIPGVDFQWGIGKGHFAIEAWDDILAACKGIQADNI</sequence>
<dbReference type="RefSeq" id="WP_236981333.1">
    <property type="nucleotide sequence ID" value="NZ_BRXE01000161.1"/>
</dbReference>
<evidence type="ECO:0000313" key="4">
    <source>
        <dbReference type="Proteomes" id="UP001064782"/>
    </source>
</evidence>
<evidence type="ECO:0000259" key="1">
    <source>
        <dbReference type="Pfam" id="PF00561"/>
    </source>
</evidence>
<proteinExistence type="predicted"/>
<dbReference type="Proteomes" id="UP001165663">
    <property type="component" value="Unassembled WGS sequence"/>
</dbReference>
<gene>
    <name evidence="3" type="ORF">Mkiyose1413_09230</name>
    <name evidence="2" type="ORF">SRL2020028_59000</name>
</gene>
<keyword evidence="4" id="KW-1185">Reference proteome</keyword>
<dbReference type="AlphaFoldDB" id="A0A9P3UT22"/>
<dbReference type="InterPro" id="IPR000073">
    <property type="entry name" value="AB_hydrolase_1"/>
</dbReference>
<dbReference type="Proteomes" id="UP001064782">
    <property type="component" value="Unassembled WGS sequence"/>
</dbReference>
<organism evidence="3 4">
    <name type="scientific">Mycobacterium kiyosense</name>
    <dbReference type="NCBI Taxonomy" id="2871094"/>
    <lineage>
        <taxon>Bacteria</taxon>
        <taxon>Bacillati</taxon>
        <taxon>Actinomycetota</taxon>
        <taxon>Actinomycetes</taxon>
        <taxon>Mycobacteriales</taxon>
        <taxon>Mycobacteriaceae</taxon>
        <taxon>Mycobacterium</taxon>
    </lineage>
</organism>
<dbReference type="PANTHER" id="PTHR45763:SF46">
    <property type="entry name" value="AB HYDROLASE-1 DOMAIN-CONTAINING PROTEIN"/>
    <property type="match status" value="1"/>
</dbReference>
<dbReference type="EMBL" id="BRXE01000161">
    <property type="protein sequence ID" value="GLB86644.1"/>
    <property type="molecule type" value="Genomic_DNA"/>
</dbReference>
<dbReference type="Gene3D" id="3.40.50.1820">
    <property type="entry name" value="alpha/beta hydrolase"/>
    <property type="match status" value="1"/>
</dbReference>
<dbReference type="GO" id="GO:0016787">
    <property type="term" value="F:hydrolase activity"/>
    <property type="evidence" value="ECO:0007669"/>
    <property type="project" value="UniProtKB-KW"/>
</dbReference>
<dbReference type="SUPFAM" id="SSF53474">
    <property type="entry name" value="alpha/beta-Hydrolases"/>
    <property type="match status" value="1"/>
</dbReference>
<dbReference type="PANTHER" id="PTHR45763">
    <property type="entry name" value="HYDROLASE, ALPHA/BETA FOLD FAMILY PROTEIN, EXPRESSED-RELATED"/>
    <property type="match status" value="1"/>
</dbReference>
<dbReference type="GeneID" id="83628439"/>
<dbReference type="InterPro" id="IPR029058">
    <property type="entry name" value="AB_hydrolase_fold"/>
</dbReference>
<dbReference type="EMBL" id="BRZI01000003">
    <property type="protein sequence ID" value="GLD29040.1"/>
    <property type="molecule type" value="Genomic_DNA"/>
</dbReference>
<accession>A0A9P3UT22</accession>
<evidence type="ECO:0000313" key="2">
    <source>
        <dbReference type="EMBL" id="GLB86644.1"/>
    </source>
</evidence>
<dbReference type="Pfam" id="PF00561">
    <property type="entry name" value="Abhydrolase_1"/>
    <property type="match status" value="1"/>
</dbReference>
<reference evidence="3" key="1">
    <citation type="submission" date="2022-08" db="EMBL/GenBank/DDBJ databases">
        <title>Mycobacterium kiyosense sp. nov., scotochromogenic slow-glowing species isolated from respiratory specimens.</title>
        <authorList>
            <person name="Fukano H."/>
            <person name="Kazumi Y."/>
            <person name="Sakagami N."/>
            <person name="Ato M."/>
            <person name="Mitarai S."/>
            <person name="Hoshino Y."/>
        </authorList>
    </citation>
    <scope>NUCLEOTIDE SEQUENCE</scope>
    <source>
        <strain evidence="3">1413</strain>
        <strain evidence="2">SRL2020-028</strain>
    </source>
</reference>
<evidence type="ECO:0000313" key="3">
    <source>
        <dbReference type="EMBL" id="GLD29040.1"/>
    </source>
</evidence>
<protein>
    <submittedName>
        <fullName evidence="3">Alpha/beta hydrolase</fullName>
    </submittedName>
</protein>
<keyword evidence="3" id="KW-0378">Hydrolase</keyword>
<name>A0A9P3UT22_9MYCO</name>
<comment type="caution">
    <text evidence="3">The sequence shown here is derived from an EMBL/GenBank/DDBJ whole genome shotgun (WGS) entry which is preliminary data.</text>
</comment>